<sequence>MYCQRCRSLMLMAEQNRQGHTEQTRYECPNCGRGELLTRRIQESLHPRHADDPQPPAASRHLLHPG</sequence>
<evidence type="ECO:0000313" key="5">
    <source>
        <dbReference type="Proteomes" id="UP000051634"/>
    </source>
</evidence>
<dbReference type="OrthoDB" id="7069175at2"/>
<evidence type="ECO:0000256" key="1">
    <source>
        <dbReference type="SAM" id="MobiDB-lite"/>
    </source>
</evidence>
<dbReference type="RefSeq" id="WP_157292653.1">
    <property type="nucleotide sequence ID" value="NZ_KQ557001.1"/>
</dbReference>
<accession>A0A0T5Z271</accession>
<dbReference type="EMBL" id="LDXT01000092">
    <property type="protein sequence ID" value="KRT54328.1"/>
    <property type="molecule type" value="Genomic_DNA"/>
</dbReference>
<dbReference type="Proteomes" id="UP000051634">
    <property type="component" value="Unassembled WGS sequence"/>
</dbReference>
<organism evidence="3 4">
    <name type="scientific">endosymbiont of Ridgeia piscesae</name>
    <dbReference type="NCBI Taxonomy" id="54398"/>
    <lineage>
        <taxon>Bacteria</taxon>
        <taxon>Pseudomonadati</taxon>
        <taxon>Pseudomonadota</taxon>
        <taxon>Gammaproteobacteria</taxon>
        <taxon>sulfur-oxidizing symbionts</taxon>
    </lineage>
</organism>
<evidence type="ECO:0000313" key="2">
    <source>
        <dbReference type="EMBL" id="KRT54328.1"/>
    </source>
</evidence>
<proteinExistence type="predicted"/>
<dbReference type="Proteomes" id="UP000051276">
    <property type="component" value="Unassembled WGS sequence"/>
</dbReference>
<name>A0A0T5Z271_9GAMM</name>
<dbReference type="STRING" id="54398.Ga0074115_10489"/>
<gene>
    <name evidence="2" type="ORF">Ga0074115_10489</name>
    <name evidence="3" type="ORF">Ga0076813_10714</name>
</gene>
<dbReference type="AlphaFoldDB" id="A0A0T5Z271"/>
<evidence type="ECO:0000313" key="3">
    <source>
        <dbReference type="EMBL" id="KRT56956.1"/>
    </source>
</evidence>
<dbReference type="EMBL" id="LMXI01000623">
    <property type="protein sequence ID" value="KRT56956.1"/>
    <property type="molecule type" value="Genomic_DNA"/>
</dbReference>
<evidence type="ECO:0000313" key="4">
    <source>
        <dbReference type="Proteomes" id="UP000051276"/>
    </source>
</evidence>
<feature type="compositionally biased region" description="Basic and acidic residues" evidence="1">
    <location>
        <begin position="43"/>
        <end position="52"/>
    </location>
</feature>
<comment type="caution">
    <text evidence="3">The sequence shown here is derived from an EMBL/GenBank/DDBJ whole genome shotgun (WGS) entry which is preliminary data.</text>
</comment>
<reference evidence="4 5" key="1">
    <citation type="submission" date="2015-11" db="EMBL/GenBank/DDBJ databases">
        <title>The genome of Candidatus Endoriftia persephone in Ridgeia piscesae and population structure of the North Eastern Pacific vestimentiferan symbionts.</title>
        <authorList>
            <person name="Perez M."/>
            <person name="Juniper K.S."/>
        </authorList>
    </citation>
    <scope>NUCLEOTIDE SEQUENCE [LARGE SCALE GENOMIC DNA]</scope>
    <source>
        <strain evidence="3">Ind10</strain>
        <strain evidence="2">Ind11</strain>
    </source>
</reference>
<protein>
    <submittedName>
        <fullName evidence="3">Uncharacterized protein</fullName>
    </submittedName>
</protein>
<feature type="region of interest" description="Disordered" evidence="1">
    <location>
        <begin position="43"/>
        <end position="66"/>
    </location>
</feature>
<keyword evidence="5" id="KW-1185">Reference proteome</keyword>